<protein>
    <recommendedName>
        <fullName evidence="5">Long-chain fatty acid--CoA ligase</fullName>
    </recommendedName>
</protein>
<name>A0ABQ4GVC7_9ACTN</name>
<gene>
    <name evidence="3" type="ORF">Msi02_62040</name>
</gene>
<reference evidence="3 4" key="1">
    <citation type="submission" date="2021-01" db="EMBL/GenBank/DDBJ databases">
        <title>Whole genome shotgun sequence of Microbispora siamensis NBRC 104113.</title>
        <authorList>
            <person name="Komaki H."/>
            <person name="Tamura T."/>
        </authorList>
    </citation>
    <scope>NUCLEOTIDE SEQUENCE [LARGE SCALE GENOMIC DNA]</scope>
    <source>
        <strain evidence="3 4">NBRC 104113</strain>
    </source>
</reference>
<proteinExistence type="inferred from homology"/>
<sequence length="93" mass="9869">MELRAVDPSGRDVEPGEVGELLLHGPEMMLGYVREELNAHAFTPDGWFRTGDLGSLAADGQVRITGRLKDVINRDPAESIAGALARLGGSAVV</sequence>
<evidence type="ECO:0008006" key="5">
    <source>
        <dbReference type="Google" id="ProtNLM"/>
    </source>
</evidence>
<evidence type="ECO:0000313" key="4">
    <source>
        <dbReference type="Proteomes" id="UP000660454"/>
    </source>
</evidence>
<keyword evidence="4" id="KW-1185">Reference proteome</keyword>
<comment type="caution">
    <text evidence="3">The sequence shown here is derived from an EMBL/GenBank/DDBJ whole genome shotgun (WGS) entry which is preliminary data.</text>
</comment>
<dbReference type="SUPFAM" id="SSF56801">
    <property type="entry name" value="Acetyl-CoA synthetase-like"/>
    <property type="match status" value="1"/>
</dbReference>
<dbReference type="Gene3D" id="3.40.50.12780">
    <property type="entry name" value="N-terminal domain of ligase-like"/>
    <property type="match status" value="1"/>
</dbReference>
<dbReference type="Proteomes" id="UP000660454">
    <property type="component" value="Unassembled WGS sequence"/>
</dbReference>
<keyword evidence="2" id="KW-0436">Ligase</keyword>
<accession>A0ABQ4GVC7</accession>
<dbReference type="PANTHER" id="PTHR43201">
    <property type="entry name" value="ACYL-COA SYNTHETASE"/>
    <property type="match status" value="1"/>
</dbReference>
<evidence type="ECO:0000256" key="1">
    <source>
        <dbReference type="ARBA" id="ARBA00006432"/>
    </source>
</evidence>
<evidence type="ECO:0000256" key="2">
    <source>
        <dbReference type="ARBA" id="ARBA00022598"/>
    </source>
</evidence>
<dbReference type="PANTHER" id="PTHR43201:SF5">
    <property type="entry name" value="MEDIUM-CHAIN ACYL-COA LIGASE ACSF2, MITOCHONDRIAL"/>
    <property type="match status" value="1"/>
</dbReference>
<evidence type="ECO:0000313" key="3">
    <source>
        <dbReference type="EMBL" id="GIH65387.1"/>
    </source>
</evidence>
<dbReference type="EMBL" id="BOOF01000040">
    <property type="protein sequence ID" value="GIH65387.1"/>
    <property type="molecule type" value="Genomic_DNA"/>
</dbReference>
<dbReference type="InterPro" id="IPR042099">
    <property type="entry name" value="ANL_N_sf"/>
</dbReference>
<comment type="similarity">
    <text evidence="1">Belongs to the ATP-dependent AMP-binding enzyme family.</text>
</comment>
<organism evidence="3 4">
    <name type="scientific">Microbispora siamensis</name>
    <dbReference type="NCBI Taxonomy" id="564413"/>
    <lineage>
        <taxon>Bacteria</taxon>
        <taxon>Bacillati</taxon>
        <taxon>Actinomycetota</taxon>
        <taxon>Actinomycetes</taxon>
        <taxon>Streptosporangiales</taxon>
        <taxon>Streptosporangiaceae</taxon>
        <taxon>Microbispora</taxon>
    </lineage>
</organism>